<protein>
    <submittedName>
        <fullName evidence="2">Uncharacterized protein</fullName>
    </submittedName>
</protein>
<keyword evidence="1" id="KW-1133">Transmembrane helix</keyword>
<feature type="transmembrane region" description="Helical" evidence="1">
    <location>
        <begin position="50"/>
        <end position="70"/>
    </location>
</feature>
<name>A0A2P2NYW7_RHIMU</name>
<reference evidence="2" key="1">
    <citation type="submission" date="2018-02" db="EMBL/GenBank/DDBJ databases">
        <title>Rhizophora mucronata_Transcriptome.</title>
        <authorList>
            <person name="Meera S.P."/>
            <person name="Sreeshan A."/>
            <person name="Augustine A."/>
        </authorList>
    </citation>
    <scope>NUCLEOTIDE SEQUENCE</scope>
    <source>
        <tissue evidence="2">Leaf</tissue>
    </source>
</reference>
<keyword evidence="1" id="KW-0812">Transmembrane</keyword>
<dbReference type="EMBL" id="GGEC01067191">
    <property type="protein sequence ID" value="MBX47675.1"/>
    <property type="molecule type" value="Transcribed_RNA"/>
</dbReference>
<dbReference type="AlphaFoldDB" id="A0A2P2NYW7"/>
<accession>A0A2P2NYW7</accession>
<sequence>MQGSISSFQRKSLGAIAFLGFFPVASERRVFAGMHYNRYYNEQKLQMFPHGPLFCYLVVFAFVSSLYLAVDHFH</sequence>
<keyword evidence="1" id="KW-0472">Membrane</keyword>
<evidence type="ECO:0000313" key="2">
    <source>
        <dbReference type="EMBL" id="MBX47675.1"/>
    </source>
</evidence>
<organism evidence="2">
    <name type="scientific">Rhizophora mucronata</name>
    <name type="common">Asiatic mangrove</name>
    <dbReference type="NCBI Taxonomy" id="61149"/>
    <lineage>
        <taxon>Eukaryota</taxon>
        <taxon>Viridiplantae</taxon>
        <taxon>Streptophyta</taxon>
        <taxon>Embryophyta</taxon>
        <taxon>Tracheophyta</taxon>
        <taxon>Spermatophyta</taxon>
        <taxon>Magnoliopsida</taxon>
        <taxon>eudicotyledons</taxon>
        <taxon>Gunneridae</taxon>
        <taxon>Pentapetalae</taxon>
        <taxon>rosids</taxon>
        <taxon>fabids</taxon>
        <taxon>Malpighiales</taxon>
        <taxon>Rhizophoraceae</taxon>
        <taxon>Rhizophora</taxon>
    </lineage>
</organism>
<evidence type="ECO:0000256" key="1">
    <source>
        <dbReference type="SAM" id="Phobius"/>
    </source>
</evidence>
<proteinExistence type="predicted"/>